<proteinExistence type="predicted"/>
<organism evidence="1 2">
    <name type="scientific">Sphaerodactylus townsendi</name>
    <dbReference type="NCBI Taxonomy" id="933632"/>
    <lineage>
        <taxon>Eukaryota</taxon>
        <taxon>Metazoa</taxon>
        <taxon>Chordata</taxon>
        <taxon>Craniata</taxon>
        <taxon>Vertebrata</taxon>
        <taxon>Euteleostomi</taxon>
        <taxon>Lepidosauria</taxon>
        <taxon>Squamata</taxon>
        <taxon>Bifurcata</taxon>
        <taxon>Gekkota</taxon>
        <taxon>Sphaerodactylidae</taxon>
        <taxon>Sphaerodactylus</taxon>
    </lineage>
</organism>
<evidence type="ECO:0000313" key="1">
    <source>
        <dbReference type="EMBL" id="KAH7995651.1"/>
    </source>
</evidence>
<dbReference type="Proteomes" id="UP000827872">
    <property type="component" value="Linkage Group LG07"/>
</dbReference>
<sequence>MAAAGGGGAGTPKALPSSGPKSLREMPHPLAASSSDEAGADLTPSPDLQLPRSIADKDYTQLRMAVFVWFSLPNCSFQLPMSHFLDMGQKLISLVGLAGTMSCSEHHLSCPKTMMKVIIHIWKYK</sequence>
<gene>
    <name evidence="1" type="ORF">K3G42_027378</name>
</gene>
<accession>A0ACB8ET49</accession>
<protein>
    <submittedName>
        <fullName evidence="1">Uncharacterized protein</fullName>
    </submittedName>
</protein>
<name>A0ACB8ET49_9SAUR</name>
<evidence type="ECO:0000313" key="2">
    <source>
        <dbReference type="Proteomes" id="UP000827872"/>
    </source>
</evidence>
<dbReference type="EMBL" id="CM037620">
    <property type="protein sequence ID" value="KAH7995651.1"/>
    <property type="molecule type" value="Genomic_DNA"/>
</dbReference>
<comment type="caution">
    <text evidence="1">The sequence shown here is derived from an EMBL/GenBank/DDBJ whole genome shotgun (WGS) entry which is preliminary data.</text>
</comment>
<keyword evidence="2" id="KW-1185">Reference proteome</keyword>
<reference evidence="1" key="1">
    <citation type="submission" date="2021-08" db="EMBL/GenBank/DDBJ databases">
        <title>The first chromosome-level gecko genome reveals the dynamic sex chromosomes of Neotropical dwarf geckos (Sphaerodactylidae: Sphaerodactylus).</title>
        <authorList>
            <person name="Pinto B.J."/>
            <person name="Keating S.E."/>
            <person name="Gamble T."/>
        </authorList>
    </citation>
    <scope>NUCLEOTIDE SEQUENCE</scope>
    <source>
        <strain evidence="1">TG3544</strain>
    </source>
</reference>